<dbReference type="InterPro" id="IPR036291">
    <property type="entry name" value="NAD(P)-bd_dom_sf"/>
</dbReference>
<dbReference type="GO" id="GO:0050661">
    <property type="term" value="F:NADP binding"/>
    <property type="evidence" value="ECO:0007669"/>
    <property type="project" value="InterPro"/>
</dbReference>
<reference evidence="5 6" key="1">
    <citation type="submission" date="2017-05" db="EMBL/GenBank/DDBJ databases">
        <title>Streptomyces alboflavus Genome sequencing and assembly.</title>
        <authorList>
            <person name="Wang Y."/>
            <person name="Du B."/>
            <person name="Ding Y."/>
            <person name="Liu H."/>
            <person name="Hou Q."/>
            <person name="Liu K."/>
            <person name="Wang C."/>
            <person name="Yao L."/>
        </authorList>
    </citation>
    <scope>NUCLEOTIDE SEQUENCE [LARGE SCALE GENOMIC DNA]</scope>
    <source>
        <strain evidence="5 6">MDJK44</strain>
    </source>
</reference>
<dbReference type="GO" id="GO:0000785">
    <property type="term" value="C:chromatin"/>
    <property type="evidence" value="ECO:0007669"/>
    <property type="project" value="TreeGrafter"/>
</dbReference>
<dbReference type="GO" id="GO:0003677">
    <property type="term" value="F:DNA binding"/>
    <property type="evidence" value="ECO:0007669"/>
    <property type="project" value="TreeGrafter"/>
</dbReference>
<dbReference type="PIRSF" id="PIRSF000103">
    <property type="entry name" value="HIBADH"/>
    <property type="match status" value="1"/>
</dbReference>
<feature type="domain" description="NADPH-dependent reductive aminase-like C-terminal" evidence="4">
    <location>
        <begin position="156"/>
        <end position="282"/>
    </location>
</feature>
<dbReference type="GO" id="GO:0031491">
    <property type="term" value="F:nucleosome binding"/>
    <property type="evidence" value="ECO:0007669"/>
    <property type="project" value="TreeGrafter"/>
</dbReference>
<dbReference type="KEGG" id="salf:SMD44_01105"/>
<evidence type="ECO:0000259" key="3">
    <source>
        <dbReference type="Pfam" id="PF03446"/>
    </source>
</evidence>
<dbReference type="AlphaFoldDB" id="A0A1Z1W5M8"/>
<organism evidence="5 6">
    <name type="scientific">Streptomyces alboflavus</name>
    <dbReference type="NCBI Taxonomy" id="67267"/>
    <lineage>
        <taxon>Bacteria</taxon>
        <taxon>Bacillati</taxon>
        <taxon>Actinomycetota</taxon>
        <taxon>Actinomycetes</taxon>
        <taxon>Kitasatosporales</taxon>
        <taxon>Streptomycetaceae</taxon>
        <taxon>Streptomyces</taxon>
    </lineage>
</organism>
<keyword evidence="2" id="KW-0560">Oxidoreductase</keyword>
<evidence type="ECO:0000259" key="4">
    <source>
        <dbReference type="Pfam" id="PF21761"/>
    </source>
</evidence>
<dbReference type="InterPro" id="IPR048666">
    <property type="entry name" value="RedAm-like_C"/>
</dbReference>
<dbReference type="EMBL" id="CP021748">
    <property type="protein sequence ID" value="ARX81707.1"/>
    <property type="molecule type" value="Genomic_DNA"/>
</dbReference>
<dbReference type="Proteomes" id="UP000195880">
    <property type="component" value="Chromosome"/>
</dbReference>
<dbReference type="PANTHER" id="PTHR43580">
    <property type="entry name" value="OXIDOREDUCTASE GLYR1-RELATED"/>
    <property type="match status" value="1"/>
</dbReference>
<dbReference type="STRING" id="67267.GCA_000716675_01138"/>
<dbReference type="InterPro" id="IPR051265">
    <property type="entry name" value="HIBADH-related_NP60_sf"/>
</dbReference>
<dbReference type="Pfam" id="PF03446">
    <property type="entry name" value="NAD_binding_2"/>
    <property type="match status" value="1"/>
</dbReference>
<evidence type="ECO:0000313" key="6">
    <source>
        <dbReference type="Proteomes" id="UP000195880"/>
    </source>
</evidence>
<dbReference type="PANTHER" id="PTHR43580:SF2">
    <property type="entry name" value="CYTOKINE-LIKE NUCLEAR FACTOR N-PAC"/>
    <property type="match status" value="1"/>
</dbReference>
<feature type="domain" description="6-phosphogluconate dehydrogenase NADP-binding" evidence="3">
    <location>
        <begin position="2"/>
        <end position="152"/>
    </location>
</feature>
<protein>
    <submittedName>
        <fullName evidence="5">6-phosphogluconate dehydrogenase</fullName>
    </submittedName>
</protein>
<evidence type="ECO:0000256" key="1">
    <source>
        <dbReference type="ARBA" id="ARBA00009080"/>
    </source>
</evidence>
<dbReference type="GO" id="GO:0016491">
    <property type="term" value="F:oxidoreductase activity"/>
    <property type="evidence" value="ECO:0007669"/>
    <property type="project" value="UniProtKB-KW"/>
</dbReference>
<dbReference type="GO" id="GO:0140673">
    <property type="term" value="P:transcription elongation-coupled chromatin remodeling"/>
    <property type="evidence" value="ECO:0007669"/>
    <property type="project" value="TreeGrafter"/>
</dbReference>
<comment type="similarity">
    <text evidence="1">Belongs to the HIBADH-related family.</text>
</comment>
<keyword evidence="6" id="KW-1185">Reference proteome</keyword>
<sequence length="289" mass="30195">MTVIGLGNMGTALAAAFLERGHPTTVWNRSPEKAKALAERGAQVAATPEEAVTAAELVIACVLDYDALHTVLDPVADRLAGRALVNVTSGSPEQARDFRDWATARGATYLDGAIMTTPPGVGSPDMMFLYSGSQDTFTAHKETLDVLGDALFLGTDPAVASLYDAALLGLMWATFNGWLHGTALVGADQVAATEYTVLANRWLGGAVSGFLTRYAAQVDEGHYPGDDATVDVQIATIDHLIHAAADRGVDNALPELLKAGMEQAKAAGHGGDSYASVIEVMRGKGRANA</sequence>
<dbReference type="SUPFAM" id="SSF51735">
    <property type="entry name" value="NAD(P)-binding Rossmann-fold domains"/>
    <property type="match status" value="1"/>
</dbReference>
<dbReference type="Pfam" id="PF21761">
    <property type="entry name" value="RedAm-like_C"/>
    <property type="match status" value="1"/>
</dbReference>
<dbReference type="eggNOG" id="COG2084">
    <property type="taxonomic scope" value="Bacteria"/>
</dbReference>
<gene>
    <name evidence="5" type="ORF">SMD44_01105</name>
</gene>
<dbReference type="InterPro" id="IPR015815">
    <property type="entry name" value="HIBADH-related"/>
</dbReference>
<dbReference type="Gene3D" id="1.10.1040.10">
    <property type="entry name" value="N-(1-d-carboxylethyl)-l-norvaline Dehydrogenase, domain 2"/>
    <property type="match status" value="1"/>
</dbReference>
<dbReference type="InterPro" id="IPR013328">
    <property type="entry name" value="6PGD_dom2"/>
</dbReference>
<proteinExistence type="inferred from homology"/>
<evidence type="ECO:0000256" key="2">
    <source>
        <dbReference type="ARBA" id="ARBA00023002"/>
    </source>
</evidence>
<dbReference type="InterPro" id="IPR006115">
    <property type="entry name" value="6PGDH_NADP-bd"/>
</dbReference>
<evidence type="ECO:0000313" key="5">
    <source>
        <dbReference type="EMBL" id="ARX81707.1"/>
    </source>
</evidence>
<accession>A0A1Z1W5M8</accession>
<name>A0A1Z1W5M8_9ACTN</name>
<dbReference type="Gene3D" id="3.40.50.720">
    <property type="entry name" value="NAD(P)-binding Rossmann-like Domain"/>
    <property type="match status" value="1"/>
</dbReference>